<name>A0ABP9XWF9_9FUNG</name>
<organism evidence="1 2">
    <name type="scientific">Helicostylum pulchrum</name>
    <dbReference type="NCBI Taxonomy" id="562976"/>
    <lineage>
        <taxon>Eukaryota</taxon>
        <taxon>Fungi</taxon>
        <taxon>Fungi incertae sedis</taxon>
        <taxon>Mucoromycota</taxon>
        <taxon>Mucoromycotina</taxon>
        <taxon>Mucoromycetes</taxon>
        <taxon>Mucorales</taxon>
        <taxon>Mucorineae</taxon>
        <taxon>Mucoraceae</taxon>
        <taxon>Helicostylum</taxon>
    </lineage>
</organism>
<proteinExistence type="predicted"/>
<comment type="caution">
    <text evidence="1">The sequence shown here is derived from an EMBL/GenBank/DDBJ whole genome shotgun (WGS) entry which is preliminary data.</text>
</comment>
<protein>
    <submittedName>
        <fullName evidence="1">Uncharacterized protein</fullName>
    </submittedName>
</protein>
<keyword evidence="2" id="KW-1185">Reference proteome</keyword>
<accession>A0ABP9XWF9</accession>
<dbReference type="Proteomes" id="UP001476247">
    <property type="component" value="Unassembled WGS sequence"/>
</dbReference>
<evidence type="ECO:0000313" key="1">
    <source>
        <dbReference type="EMBL" id="GAA5798593.1"/>
    </source>
</evidence>
<sequence>MLDISNCGVTYKCIPELVQWTHYVQAIDWSGNNLVLGDQEMERIDKSANVKSEKGYFCI</sequence>
<evidence type="ECO:0000313" key="2">
    <source>
        <dbReference type="Proteomes" id="UP001476247"/>
    </source>
</evidence>
<reference evidence="1 2" key="1">
    <citation type="submission" date="2024-04" db="EMBL/GenBank/DDBJ databases">
        <title>genome sequences of Mucor flavus KT1a and Helicostylum pulchrum KT1b strains isolation_sourced from the surface of a dry-aged beef.</title>
        <authorList>
            <person name="Toyotome T."/>
            <person name="Hosono M."/>
            <person name="Torimaru M."/>
            <person name="Fukuda K."/>
            <person name="Mikami N."/>
        </authorList>
    </citation>
    <scope>NUCLEOTIDE SEQUENCE [LARGE SCALE GENOMIC DNA]</scope>
    <source>
        <strain evidence="1 2">KT1b</strain>
    </source>
</reference>
<dbReference type="EMBL" id="BAABUJ010000010">
    <property type="protein sequence ID" value="GAA5798593.1"/>
    <property type="molecule type" value="Genomic_DNA"/>
</dbReference>
<gene>
    <name evidence="1" type="ORF">HPULCUR_003998</name>
</gene>